<dbReference type="PANTHER" id="PTHR25465:SF5">
    <property type="entry name" value="E3 UBIQUITIN_ISG15 LIGASE TRIM25-RELATED"/>
    <property type="match status" value="1"/>
</dbReference>
<evidence type="ECO:0000256" key="4">
    <source>
        <dbReference type="PROSITE-ProRule" id="PRU00024"/>
    </source>
</evidence>
<evidence type="ECO:0000256" key="5">
    <source>
        <dbReference type="SAM" id="Coils"/>
    </source>
</evidence>
<feature type="domain" description="B box-type" evidence="6">
    <location>
        <begin position="15"/>
        <end position="55"/>
    </location>
</feature>
<evidence type="ECO:0000256" key="3">
    <source>
        <dbReference type="ARBA" id="ARBA00022833"/>
    </source>
</evidence>
<name>A0AAV2JPA4_KNICA</name>
<proteinExistence type="predicted"/>
<dbReference type="SMART" id="SM00336">
    <property type="entry name" value="BBOX"/>
    <property type="match status" value="1"/>
</dbReference>
<keyword evidence="1" id="KW-0479">Metal-binding</keyword>
<dbReference type="Gene3D" id="3.30.160.60">
    <property type="entry name" value="Classic Zinc Finger"/>
    <property type="match status" value="1"/>
</dbReference>
<sequence>MLAGLVEDLEVAGGDQDVICDRHNRAMEMFCQIDQHCICEVCAKSEHRNHSVVPVAVARTERQNDLTMTQRKIHQQISNKERDLQVLQIELDKTFDSADKASRDCDHIFGELLSVIQKRHSEVQHEIRSNLEKEVVRVQKVQDKLEEEVSELKRKEAEIAKLFVYQNDSQFLEDFSQIAGFKALDDLPRVKTQPRSCFENLAGQISKTKAKILEILYENAAAGVQESTSKQPSSSSSYKFIHKAKKTAILGPWTSRVGVYLDRRKGVLAFYSVSDVVTLLHEVHAVFTQPLYAGLWFGGYQGAYAEFCELKNTNSH</sequence>
<feature type="coiled-coil region" evidence="5">
    <location>
        <begin position="128"/>
        <end position="162"/>
    </location>
</feature>
<organism evidence="7 8">
    <name type="scientific">Knipowitschia caucasica</name>
    <name type="common">Caucasian dwarf goby</name>
    <name type="synonym">Pomatoschistus caucasicus</name>
    <dbReference type="NCBI Taxonomy" id="637954"/>
    <lineage>
        <taxon>Eukaryota</taxon>
        <taxon>Metazoa</taxon>
        <taxon>Chordata</taxon>
        <taxon>Craniata</taxon>
        <taxon>Vertebrata</taxon>
        <taxon>Euteleostomi</taxon>
        <taxon>Actinopterygii</taxon>
        <taxon>Neopterygii</taxon>
        <taxon>Teleostei</taxon>
        <taxon>Neoteleostei</taxon>
        <taxon>Acanthomorphata</taxon>
        <taxon>Gobiaria</taxon>
        <taxon>Gobiiformes</taxon>
        <taxon>Gobioidei</taxon>
        <taxon>Gobiidae</taxon>
        <taxon>Gobiinae</taxon>
        <taxon>Knipowitschia</taxon>
    </lineage>
</organism>
<dbReference type="Pfam" id="PF00643">
    <property type="entry name" value="zf-B_box"/>
    <property type="match status" value="1"/>
</dbReference>
<dbReference type="InterPro" id="IPR051051">
    <property type="entry name" value="E3_ubiq-ligase_TRIM/RNF"/>
</dbReference>
<evidence type="ECO:0000313" key="8">
    <source>
        <dbReference type="Proteomes" id="UP001497482"/>
    </source>
</evidence>
<dbReference type="SUPFAM" id="SSF49899">
    <property type="entry name" value="Concanavalin A-like lectins/glucanases"/>
    <property type="match status" value="1"/>
</dbReference>
<dbReference type="AlphaFoldDB" id="A0AAV2JPA4"/>
<dbReference type="InterPro" id="IPR043136">
    <property type="entry name" value="B30.2/SPRY_sf"/>
</dbReference>
<dbReference type="Pfam" id="PF25600">
    <property type="entry name" value="TRIM_CC"/>
    <property type="match status" value="1"/>
</dbReference>
<dbReference type="PANTHER" id="PTHR25465">
    <property type="entry name" value="B-BOX DOMAIN CONTAINING"/>
    <property type="match status" value="1"/>
</dbReference>
<dbReference type="Gene3D" id="2.60.120.920">
    <property type="match status" value="1"/>
</dbReference>
<keyword evidence="8" id="KW-1185">Reference proteome</keyword>
<dbReference type="SUPFAM" id="SSF57845">
    <property type="entry name" value="B-box zinc-binding domain"/>
    <property type="match status" value="1"/>
</dbReference>
<keyword evidence="5" id="KW-0175">Coiled coil</keyword>
<evidence type="ECO:0000256" key="1">
    <source>
        <dbReference type="ARBA" id="ARBA00022723"/>
    </source>
</evidence>
<dbReference type="InterPro" id="IPR013320">
    <property type="entry name" value="ConA-like_dom_sf"/>
</dbReference>
<gene>
    <name evidence="7" type="ORF">KC01_LOCUS10436</name>
</gene>
<dbReference type="EMBL" id="OZ035836">
    <property type="protein sequence ID" value="CAL1579377.1"/>
    <property type="molecule type" value="Genomic_DNA"/>
</dbReference>
<accession>A0AAV2JPA4</accession>
<protein>
    <recommendedName>
        <fullName evidence="6">B box-type domain-containing protein</fullName>
    </recommendedName>
</protein>
<dbReference type="PROSITE" id="PS50119">
    <property type="entry name" value="ZF_BBOX"/>
    <property type="match status" value="1"/>
</dbReference>
<reference evidence="7 8" key="1">
    <citation type="submission" date="2024-04" db="EMBL/GenBank/DDBJ databases">
        <authorList>
            <person name="Waldvogel A.-M."/>
            <person name="Schoenle A."/>
        </authorList>
    </citation>
    <scope>NUCLEOTIDE SEQUENCE [LARGE SCALE GENOMIC DNA]</scope>
</reference>
<evidence type="ECO:0000259" key="6">
    <source>
        <dbReference type="PROSITE" id="PS50119"/>
    </source>
</evidence>
<evidence type="ECO:0000313" key="7">
    <source>
        <dbReference type="EMBL" id="CAL1579377.1"/>
    </source>
</evidence>
<dbReference type="Proteomes" id="UP001497482">
    <property type="component" value="Chromosome 14"/>
</dbReference>
<keyword evidence="2 4" id="KW-0863">Zinc-finger</keyword>
<dbReference type="CDD" id="cd19769">
    <property type="entry name" value="Bbox2_TRIM16-like"/>
    <property type="match status" value="1"/>
</dbReference>
<evidence type="ECO:0000256" key="2">
    <source>
        <dbReference type="ARBA" id="ARBA00022771"/>
    </source>
</evidence>
<dbReference type="InterPro" id="IPR000315">
    <property type="entry name" value="Znf_B-box"/>
</dbReference>
<dbReference type="InterPro" id="IPR058030">
    <property type="entry name" value="TRIM8/14/16/25/29/45/65_CC"/>
</dbReference>
<dbReference type="GO" id="GO:0008270">
    <property type="term" value="F:zinc ion binding"/>
    <property type="evidence" value="ECO:0007669"/>
    <property type="project" value="UniProtKB-KW"/>
</dbReference>
<keyword evidence="3" id="KW-0862">Zinc</keyword>